<proteinExistence type="predicted"/>
<protein>
    <submittedName>
        <fullName evidence="1">Uncharacterized protein</fullName>
    </submittedName>
</protein>
<dbReference type="EMBL" id="BPQQ01000008">
    <property type="protein sequence ID" value="GJD98793.1"/>
    <property type="molecule type" value="Genomic_DNA"/>
</dbReference>
<dbReference type="RefSeq" id="WP_238233740.1">
    <property type="nucleotide sequence ID" value="NZ_BPQQ01000008.1"/>
</dbReference>
<reference evidence="1" key="1">
    <citation type="journal article" date="2021" name="Front. Microbiol.">
        <title>Comprehensive Comparative Genomics and Phenotyping of Methylobacterium Species.</title>
        <authorList>
            <person name="Alessa O."/>
            <person name="Ogura Y."/>
            <person name="Fujitani Y."/>
            <person name="Takami H."/>
            <person name="Hayashi T."/>
            <person name="Sahin N."/>
            <person name="Tani A."/>
        </authorList>
    </citation>
    <scope>NUCLEOTIDE SEQUENCE</scope>
    <source>
        <strain evidence="1">DSM 17168</strain>
    </source>
</reference>
<comment type="caution">
    <text evidence="1">The sequence shown here is derived from an EMBL/GenBank/DDBJ whole genome shotgun (WGS) entry which is preliminary data.</text>
</comment>
<sequence>MPSDTAVILLLVASLLMATASAVIAWRTLRHLRRAARKATQSMWSLHAGTNAAPDARGRLFYLRLADPKRNRFRIGSLTVRQPAGAGASAVEFRPLDASGRGGYRHLSFKRVLSLNHEITDRKIYEPGVGGTDHPGEGRVYFFVTPRPGGFWRRRLPDRLVVEIRVEEVAPDRDVHRLRLTSDPVAWADAPDAAG</sequence>
<reference evidence="1" key="2">
    <citation type="submission" date="2021-08" db="EMBL/GenBank/DDBJ databases">
        <authorList>
            <person name="Tani A."/>
            <person name="Ola A."/>
            <person name="Ogura Y."/>
            <person name="Katsura K."/>
            <person name="Hayashi T."/>
        </authorList>
    </citation>
    <scope>NUCLEOTIDE SEQUENCE</scope>
    <source>
        <strain evidence="1">DSM 17168</strain>
    </source>
</reference>
<accession>A0ABQ4SAI4</accession>
<keyword evidence="2" id="KW-1185">Reference proteome</keyword>
<organism evidence="1 2">
    <name type="scientific">Methylobacterium isbiliense</name>
    <dbReference type="NCBI Taxonomy" id="315478"/>
    <lineage>
        <taxon>Bacteria</taxon>
        <taxon>Pseudomonadati</taxon>
        <taxon>Pseudomonadota</taxon>
        <taxon>Alphaproteobacteria</taxon>
        <taxon>Hyphomicrobiales</taxon>
        <taxon>Methylobacteriaceae</taxon>
        <taxon>Methylobacterium</taxon>
    </lineage>
</organism>
<evidence type="ECO:0000313" key="1">
    <source>
        <dbReference type="EMBL" id="GJD98793.1"/>
    </source>
</evidence>
<evidence type="ECO:0000313" key="2">
    <source>
        <dbReference type="Proteomes" id="UP001055153"/>
    </source>
</evidence>
<name>A0ABQ4SAI4_9HYPH</name>
<dbReference type="Proteomes" id="UP001055153">
    <property type="component" value="Unassembled WGS sequence"/>
</dbReference>
<gene>
    <name evidence="1" type="ORF">GMJLKIPL_0704</name>
</gene>